<reference evidence="2" key="1">
    <citation type="journal article" date="2021" name="Proc. Natl. Acad. Sci. U.S.A.">
        <title>A Catalog of Tens of Thousands of Viruses from Human Metagenomes Reveals Hidden Associations with Chronic Diseases.</title>
        <authorList>
            <person name="Tisza M.J."/>
            <person name="Buck C.B."/>
        </authorList>
    </citation>
    <scope>NUCLEOTIDE SEQUENCE</scope>
    <source>
        <strain evidence="2">Ctv4j104</strain>
    </source>
</reference>
<evidence type="ECO:0000256" key="1">
    <source>
        <dbReference type="SAM" id="MobiDB-lite"/>
    </source>
</evidence>
<proteinExistence type="predicted"/>
<name>A0A8S5M9I8_9CAUD</name>
<accession>A0A8S5M9I8</accession>
<organism evidence="2">
    <name type="scientific">Siphoviridae sp. ctv4j104</name>
    <dbReference type="NCBI Taxonomy" id="2826510"/>
    <lineage>
        <taxon>Viruses</taxon>
        <taxon>Duplodnaviria</taxon>
        <taxon>Heunggongvirae</taxon>
        <taxon>Uroviricota</taxon>
        <taxon>Caudoviricetes</taxon>
    </lineage>
</organism>
<evidence type="ECO:0000313" key="2">
    <source>
        <dbReference type="EMBL" id="DAD79009.1"/>
    </source>
</evidence>
<feature type="region of interest" description="Disordered" evidence="1">
    <location>
        <begin position="86"/>
        <end position="120"/>
    </location>
</feature>
<dbReference type="EMBL" id="BK014855">
    <property type="protein sequence ID" value="DAD79009.1"/>
    <property type="molecule type" value="Genomic_DNA"/>
</dbReference>
<sequence>MNYQFPQPYQIVKVNGERGADALPMYPRSEVLALDSSCTDMILAWYITTDDAGCKTKTLYKMDVYNPPRQPNLNDVMERLQRLEERLNEKPSSGNIESTQINTDKQSDAATNQTAMEYGE</sequence>
<feature type="compositionally biased region" description="Polar residues" evidence="1">
    <location>
        <begin position="90"/>
        <end position="120"/>
    </location>
</feature>
<protein>
    <submittedName>
        <fullName evidence="2">Uncharacterized protein</fullName>
    </submittedName>
</protein>